<proteinExistence type="predicted"/>
<reference evidence="1" key="1">
    <citation type="submission" date="2022-10" db="EMBL/GenBank/DDBJ databases">
        <title>The complete genomes of actinobacterial strains from the NBC collection.</title>
        <authorList>
            <person name="Joergensen T.S."/>
            <person name="Alvarez Arevalo M."/>
            <person name="Sterndorff E.B."/>
            <person name="Faurdal D."/>
            <person name="Vuksanovic O."/>
            <person name="Mourched A.-S."/>
            <person name="Charusanti P."/>
            <person name="Shaw S."/>
            <person name="Blin K."/>
            <person name="Weber T."/>
        </authorList>
    </citation>
    <scope>NUCLEOTIDE SEQUENCE</scope>
    <source>
        <strain evidence="1">NBC_00049</strain>
    </source>
</reference>
<accession>A0AAU2JQL8</accession>
<organism evidence="1">
    <name type="scientific">Streptomyces sp. NBC_00049</name>
    <dbReference type="NCBI Taxonomy" id="2903617"/>
    <lineage>
        <taxon>Bacteria</taxon>
        <taxon>Bacillati</taxon>
        <taxon>Actinomycetota</taxon>
        <taxon>Actinomycetes</taxon>
        <taxon>Kitasatosporales</taxon>
        <taxon>Streptomycetaceae</taxon>
        <taxon>Streptomyces</taxon>
    </lineage>
</organism>
<protein>
    <submittedName>
        <fullName evidence="1">Uncharacterized protein</fullName>
    </submittedName>
</protein>
<dbReference type="AlphaFoldDB" id="A0AAU2JQL8"/>
<gene>
    <name evidence="1" type="ORF">OG327_15150</name>
</gene>
<evidence type="ECO:0000313" key="1">
    <source>
        <dbReference type="EMBL" id="WTU74553.1"/>
    </source>
</evidence>
<dbReference type="EMBL" id="CP108264">
    <property type="protein sequence ID" value="WTU74553.1"/>
    <property type="molecule type" value="Genomic_DNA"/>
</dbReference>
<name>A0AAU2JQL8_9ACTN</name>
<sequence>MTSDLDAEDYASVRAAGEVLGRHGSLNAALARWRLAVLDIEEGFDLQYVYEYGHELTCRDGLRQAWPLLTARVREIRQPVLDRWDDRFFAATRLMALPDAGNGERDGRWWQRRFPVLCFRGEGQELPAHWSPPPRIETY</sequence>